<comment type="cofactor">
    <cofactor evidence="1 5 6">
        <name>pyridoxal 5'-phosphate</name>
        <dbReference type="ChEBI" id="CHEBI:597326"/>
    </cofactor>
</comment>
<dbReference type="SUPFAM" id="SSF53383">
    <property type="entry name" value="PLP-dependent transferases"/>
    <property type="match status" value="1"/>
</dbReference>
<dbReference type="HOGENOM" id="CLU_011856_6_2_1"/>
<sequence>MERNHLKDGVGIQVDDSHSKELWDTALNPPSRSVLPPAASLAHSRSSIITELSHTGQGYTQTKDHLFNDIIPGLNDSAINANYYGFVTGGVTPAALLADNVVSVYDQNVCVHLVDHSVATDVDYAALCLLKDLFGLKRDEWPHGIFTTGATASNLVGLACGREYVLRKAAQKRGTSGNIASGNITDSVGEYGMPAVLEAAGLKGLQVLSTMPHSSVGKVAGILGIGRANVKSIISKTGESHGQPLEFDFELFEKELARDGFASIVSISCGEVNTGRFATKGIDEFRRVRELCDKYNAWLHVDAAFGMFGRVLDDSPEFEIIKKGSEGIELADSITGDGHKLLNVPYDCGFFFSRHGDVAEEVFRNPNAVYLSSSSGEHIPTPLNIGVENSRRFRALPVYSTLVAYGKDGYRAIVEKQIRLARLVTDWLHEHPKYTILGGGASKEDLIAATYVIVLFRAKDEALNARLASAINGTGKMFVSGTKWAGEPACRVAISNWKVQVERDFTLIKEVLDEVSR</sequence>
<evidence type="ECO:0000256" key="5">
    <source>
        <dbReference type="PIRSR" id="PIRSR602129-50"/>
    </source>
</evidence>
<name>A0A022XPR3_TRISD</name>
<dbReference type="GO" id="GO:0016831">
    <property type="term" value="F:carboxy-lyase activity"/>
    <property type="evidence" value="ECO:0007669"/>
    <property type="project" value="TreeGrafter"/>
</dbReference>
<keyword evidence="4 6" id="KW-0456">Lyase</keyword>
<dbReference type="Proteomes" id="UP000023623">
    <property type="component" value="Unassembled WGS sequence"/>
</dbReference>
<evidence type="ECO:0008006" key="9">
    <source>
        <dbReference type="Google" id="ProtNLM"/>
    </source>
</evidence>
<feature type="modified residue" description="N6-(pyridoxal phosphate)lysine" evidence="5">
    <location>
        <position position="340"/>
    </location>
</feature>
<dbReference type="Gene3D" id="3.40.640.10">
    <property type="entry name" value="Type I PLP-dependent aspartate aminotransferase-like (Major domain)"/>
    <property type="match status" value="1"/>
</dbReference>
<evidence type="ECO:0000256" key="6">
    <source>
        <dbReference type="RuleBase" id="RU000382"/>
    </source>
</evidence>
<gene>
    <name evidence="7" type="ORF">H105_05652</name>
</gene>
<organism evidence="7 8">
    <name type="scientific">Trichophyton soudanense CBS 452.61</name>
    <dbReference type="NCBI Taxonomy" id="1215331"/>
    <lineage>
        <taxon>Eukaryota</taxon>
        <taxon>Fungi</taxon>
        <taxon>Dikarya</taxon>
        <taxon>Ascomycota</taxon>
        <taxon>Pezizomycotina</taxon>
        <taxon>Eurotiomycetes</taxon>
        <taxon>Eurotiomycetidae</taxon>
        <taxon>Onygenales</taxon>
        <taxon>Arthrodermataceae</taxon>
        <taxon>Trichophyton</taxon>
    </lineage>
</organism>
<dbReference type="PANTHER" id="PTHR11999:SF165">
    <property type="entry name" value="DECARBOXYLASE, PUTATIVE (AFU_ORTHOLOGUE AFUA_2G04980)-RELATED"/>
    <property type="match status" value="1"/>
</dbReference>
<dbReference type="PANTHER" id="PTHR11999">
    <property type="entry name" value="GROUP II PYRIDOXAL-5-PHOSPHATE DECARBOXYLASE"/>
    <property type="match status" value="1"/>
</dbReference>
<evidence type="ECO:0000256" key="1">
    <source>
        <dbReference type="ARBA" id="ARBA00001933"/>
    </source>
</evidence>
<dbReference type="OrthoDB" id="2161780at2759"/>
<dbReference type="InterPro" id="IPR010977">
    <property type="entry name" value="Aromatic_deC"/>
</dbReference>
<keyword evidence="3 5" id="KW-0663">Pyridoxal phosphate</keyword>
<evidence type="ECO:0000313" key="7">
    <source>
        <dbReference type="EMBL" id="EZF72291.1"/>
    </source>
</evidence>
<dbReference type="InterPro" id="IPR002129">
    <property type="entry name" value="PyrdxlP-dep_de-COase"/>
</dbReference>
<dbReference type="EMBL" id="KK208880">
    <property type="protein sequence ID" value="EZF72291.1"/>
    <property type="molecule type" value="Genomic_DNA"/>
</dbReference>
<evidence type="ECO:0000256" key="4">
    <source>
        <dbReference type="ARBA" id="ARBA00023239"/>
    </source>
</evidence>
<protein>
    <recommendedName>
        <fullName evidence="9">Tyrosine decarboxylase</fullName>
    </recommendedName>
</protein>
<evidence type="ECO:0000313" key="8">
    <source>
        <dbReference type="Proteomes" id="UP000023623"/>
    </source>
</evidence>
<evidence type="ECO:0000256" key="2">
    <source>
        <dbReference type="ARBA" id="ARBA00009533"/>
    </source>
</evidence>
<evidence type="ECO:0000256" key="3">
    <source>
        <dbReference type="ARBA" id="ARBA00022898"/>
    </source>
</evidence>
<dbReference type="AlphaFoldDB" id="A0A022XPR3"/>
<dbReference type="Pfam" id="PF00282">
    <property type="entry name" value="Pyridoxal_deC"/>
    <property type="match status" value="1"/>
</dbReference>
<proteinExistence type="inferred from homology"/>
<dbReference type="GO" id="GO:0019752">
    <property type="term" value="P:carboxylic acid metabolic process"/>
    <property type="evidence" value="ECO:0007669"/>
    <property type="project" value="InterPro"/>
</dbReference>
<keyword evidence="8" id="KW-1185">Reference proteome</keyword>
<accession>A0A022XPR3</accession>
<comment type="similarity">
    <text evidence="2 6">Belongs to the group II decarboxylase family.</text>
</comment>
<dbReference type="Gene3D" id="3.90.1150.10">
    <property type="entry name" value="Aspartate Aminotransferase, domain 1"/>
    <property type="match status" value="1"/>
</dbReference>
<dbReference type="InterPro" id="IPR015421">
    <property type="entry name" value="PyrdxlP-dep_Trfase_major"/>
</dbReference>
<dbReference type="InterPro" id="IPR015424">
    <property type="entry name" value="PyrdxlP-dep_Trfase"/>
</dbReference>
<dbReference type="GO" id="GO:0030170">
    <property type="term" value="F:pyridoxal phosphate binding"/>
    <property type="evidence" value="ECO:0007669"/>
    <property type="project" value="InterPro"/>
</dbReference>
<dbReference type="GO" id="GO:0005737">
    <property type="term" value="C:cytoplasm"/>
    <property type="evidence" value="ECO:0007669"/>
    <property type="project" value="TreeGrafter"/>
</dbReference>
<dbReference type="InterPro" id="IPR015422">
    <property type="entry name" value="PyrdxlP-dep_Trfase_small"/>
</dbReference>
<reference evidence="7 8" key="1">
    <citation type="submission" date="2014-02" db="EMBL/GenBank/DDBJ databases">
        <title>The Genome Sequence of Trichophyton rubrum (morphotype soudanense) CBS 452.61.</title>
        <authorList>
            <consortium name="The Broad Institute Genomics Platform"/>
            <person name="Cuomo C.A."/>
            <person name="White T.C."/>
            <person name="Graser Y."/>
            <person name="Martinez-Rossi N."/>
            <person name="Heitman J."/>
            <person name="Young S.K."/>
            <person name="Zeng Q."/>
            <person name="Gargeya S."/>
            <person name="Abouelleil A."/>
            <person name="Alvarado L."/>
            <person name="Chapman S.B."/>
            <person name="Gainer-Dewar J."/>
            <person name="Goldberg J."/>
            <person name="Griggs A."/>
            <person name="Gujja S."/>
            <person name="Hansen M."/>
            <person name="Howarth C."/>
            <person name="Imamovic A."/>
            <person name="Larimer J."/>
            <person name="Martinez D."/>
            <person name="Murphy C."/>
            <person name="Pearson M.D."/>
            <person name="Persinoti G."/>
            <person name="Poon T."/>
            <person name="Priest M."/>
            <person name="Roberts A.D."/>
            <person name="Saif S."/>
            <person name="Shea T.D."/>
            <person name="Sykes S.N."/>
            <person name="Wortman J."/>
            <person name="Nusbaum C."/>
            <person name="Birren B."/>
        </authorList>
    </citation>
    <scope>NUCLEOTIDE SEQUENCE [LARGE SCALE GENOMIC DNA]</scope>
    <source>
        <strain evidence="7 8">CBS 452.61</strain>
    </source>
</reference>